<organism evidence="1 2">
    <name type="scientific">Bacillus phage Evoli</name>
    <dbReference type="NCBI Taxonomy" id="1486658"/>
    <lineage>
        <taxon>Viruses</taxon>
        <taxon>Duplodnaviria</taxon>
        <taxon>Heunggongvirae</taxon>
        <taxon>Uroviricota</taxon>
        <taxon>Caudoviricetes</taxon>
        <taxon>Herelleviridae</taxon>
        <taxon>Bastillevirinae</taxon>
        <taxon>Bastillevirus</taxon>
        <taxon>Bastillevirus evoli</taxon>
    </lineage>
</organism>
<protein>
    <submittedName>
        <fullName evidence="1">Uncharacterized protein</fullName>
    </submittedName>
</protein>
<dbReference type="OrthoDB" id="3170at10239"/>
<reference evidence="2" key="1">
    <citation type="submission" date="2014-09" db="EMBL/GenBank/DDBJ databases">
        <authorList>
            <person name="Sauder A.B."/>
            <person name="McKenzie Q.R."/>
            <person name="Temple L.M."/>
            <person name="Alexis B.K."/>
            <person name="Al-Atrache Z."/>
            <person name="Lewis L.O."/>
            <person name="Loesser-Casey K.E."/>
            <person name="Mitchell K.J."/>
        </authorList>
    </citation>
    <scope>NUCLEOTIDE SEQUENCE [LARGE SCALE GENOMIC DNA]</scope>
</reference>
<sequence length="384" mass="45175">MKTKMLLPDKIKVGFQYRSDTYSGKLAYVTYFDHKGELKKEKSWEGWRDTDIEPVEMDNLPTEGFVFNRSGGGNPSWSDRKAFCRVWHPDGWEFEISIDNMMYIMACCDIMKGKGVIGELIFAWDGQTLVLLPVESPAYTDIVEYTQFITQNEPLKAKDLKVGYTYLDKDEREYVYLGRFFEYGSKPLERSKARKHFFAAKDSWNKSDFPYYITTVGSLGKRFLMEHPRGVVEDFTPYQELLDSSFYYSPIKFSAPELVPLSYRDIYKRMDYLIGQDDWHPKVTFHVPKWGANYVFALKRRKVYEGNKAPYLRTAEDVIGYEFYVTKADDDYYWNDSEIWCGTLDEFEEEFSGDMRPHYTKTYLESGKVYKVSGYNPETNKEDN</sequence>
<evidence type="ECO:0000313" key="1">
    <source>
        <dbReference type="EMBL" id="AHZ09949.1"/>
    </source>
</evidence>
<dbReference type="KEGG" id="vg:19525566"/>
<dbReference type="RefSeq" id="YP_009035746.1">
    <property type="nucleotide sequence ID" value="NC_024207.1"/>
</dbReference>
<evidence type="ECO:0000313" key="2">
    <source>
        <dbReference type="Proteomes" id="UP000026901"/>
    </source>
</evidence>
<dbReference type="GeneID" id="19525566"/>
<dbReference type="Proteomes" id="UP000026901">
    <property type="component" value="Segment"/>
</dbReference>
<keyword evidence="2" id="KW-1185">Reference proteome</keyword>
<name>A0A024AZZ5_9CAUD</name>
<dbReference type="EMBL" id="KJ489398">
    <property type="protein sequence ID" value="AHZ09949.1"/>
    <property type="molecule type" value="Genomic_DNA"/>
</dbReference>
<accession>A0A024AZZ5</accession>
<proteinExistence type="predicted"/>